<gene>
    <name evidence="11" type="ORF">A5640_00725</name>
</gene>
<dbReference type="InterPro" id="IPR038063">
    <property type="entry name" value="Transpep_catalytic_dom"/>
</dbReference>
<evidence type="ECO:0000256" key="4">
    <source>
        <dbReference type="ARBA" id="ARBA00022984"/>
    </source>
</evidence>
<reference evidence="11 12" key="1">
    <citation type="submission" date="2016-06" db="EMBL/GenBank/DDBJ databases">
        <authorList>
            <person name="Kjaerup R.B."/>
            <person name="Dalgaard T.S."/>
            <person name="Juul-Madsen H.R."/>
        </authorList>
    </citation>
    <scope>NUCLEOTIDE SEQUENCE [LARGE SCALE GENOMIC DNA]</scope>
    <source>
        <strain evidence="11 12">1276495.2</strain>
    </source>
</reference>
<dbReference type="Gene3D" id="2.40.440.10">
    <property type="entry name" value="L,D-transpeptidase catalytic domain-like"/>
    <property type="match status" value="1"/>
</dbReference>
<feature type="signal peptide" evidence="9">
    <location>
        <begin position="1"/>
        <end position="20"/>
    </location>
</feature>
<feature type="region of interest" description="Disordered" evidence="8">
    <location>
        <begin position="274"/>
        <end position="296"/>
    </location>
</feature>
<evidence type="ECO:0000256" key="5">
    <source>
        <dbReference type="ARBA" id="ARBA00023315"/>
    </source>
</evidence>
<feature type="domain" description="L,D-TPase catalytic" evidence="10">
    <location>
        <begin position="123"/>
        <end position="266"/>
    </location>
</feature>
<evidence type="ECO:0000256" key="3">
    <source>
        <dbReference type="ARBA" id="ARBA00022960"/>
    </source>
</evidence>
<keyword evidence="9" id="KW-0732">Signal</keyword>
<dbReference type="SUPFAM" id="SSF141523">
    <property type="entry name" value="L,D-transpeptidase catalytic domain-like"/>
    <property type="match status" value="1"/>
</dbReference>
<evidence type="ECO:0000313" key="12">
    <source>
        <dbReference type="Proteomes" id="UP000093925"/>
    </source>
</evidence>
<dbReference type="PANTHER" id="PTHR30582">
    <property type="entry name" value="L,D-TRANSPEPTIDASE"/>
    <property type="match status" value="1"/>
</dbReference>
<dbReference type="GO" id="GO:0071972">
    <property type="term" value="F:peptidoglycan L,D-transpeptidase activity"/>
    <property type="evidence" value="ECO:0007669"/>
    <property type="project" value="TreeGrafter"/>
</dbReference>
<protein>
    <recommendedName>
        <fullName evidence="10">L,D-TPase catalytic domain-containing protein</fullName>
    </recommendedName>
</protein>
<dbReference type="CDD" id="cd16913">
    <property type="entry name" value="YkuD_like"/>
    <property type="match status" value="1"/>
</dbReference>
<dbReference type="GO" id="GO:0071555">
    <property type="term" value="P:cell wall organization"/>
    <property type="evidence" value="ECO:0007669"/>
    <property type="project" value="UniProtKB-UniRule"/>
</dbReference>
<dbReference type="Proteomes" id="UP000093925">
    <property type="component" value="Unassembled WGS sequence"/>
</dbReference>
<proteinExistence type="predicted"/>
<dbReference type="InterPro" id="IPR041280">
    <property type="entry name" value="Big_10"/>
</dbReference>
<dbReference type="GO" id="GO:0005576">
    <property type="term" value="C:extracellular region"/>
    <property type="evidence" value="ECO:0007669"/>
    <property type="project" value="TreeGrafter"/>
</dbReference>
<organism evidence="11 12">
    <name type="scientific">Mycobacterium asiaticum</name>
    <dbReference type="NCBI Taxonomy" id="1790"/>
    <lineage>
        <taxon>Bacteria</taxon>
        <taxon>Bacillati</taxon>
        <taxon>Actinomycetota</taxon>
        <taxon>Actinomycetes</taxon>
        <taxon>Mycobacteriales</taxon>
        <taxon>Mycobacteriaceae</taxon>
        <taxon>Mycobacterium</taxon>
    </lineage>
</organism>
<evidence type="ECO:0000256" key="8">
    <source>
        <dbReference type="SAM" id="MobiDB-lite"/>
    </source>
</evidence>
<evidence type="ECO:0000259" key="10">
    <source>
        <dbReference type="PROSITE" id="PS52029"/>
    </source>
</evidence>
<accession>A0A1A3KM64</accession>
<comment type="caution">
    <text evidence="11">The sequence shown here is derived from an EMBL/GenBank/DDBJ whole genome shotgun (WGS) entry which is preliminary data.</text>
</comment>
<dbReference type="PANTHER" id="PTHR30582:SF2">
    <property type="entry name" value="L,D-TRANSPEPTIDASE YCIB-RELATED"/>
    <property type="match status" value="1"/>
</dbReference>
<feature type="active site" description="Proton donor/acceptor" evidence="7">
    <location>
        <position position="224"/>
    </location>
</feature>
<dbReference type="AlphaFoldDB" id="A0A1A3KM64"/>
<dbReference type="PROSITE" id="PS52029">
    <property type="entry name" value="LD_TPASE"/>
    <property type="match status" value="1"/>
</dbReference>
<dbReference type="GO" id="GO:0018104">
    <property type="term" value="P:peptidoglycan-protein cross-linking"/>
    <property type="evidence" value="ECO:0007669"/>
    <property type="project" value="TreeGrafter"/>
</dbReference>
<comment type="pathway">
    <text evidence="1 7">Cell wall biogenesis; peptidoglycan biosynthesis.</text>
</comment>
<evidence type="ECO:0000256" key="6">
    <source>
        <dbReference type="ARBA" id="ARBA00023316"/>
    </source>
</evidence>
<keyword evidence="3 7" id="KW-0133">Cell shape</keyword>
<evidence type="ECO:0000256" key="7">
    <source>
        <dbReference type="PROSITE-ProRule" id="PRU01373"/>
    </source>
</evidence>
<keyword evidence="6 7" id="KW-0961">Cell wall biogenesis/degradation</keyword>
<feature type="chain" id="PRO_5039134675" description="L,D-TPase catalytic domain-containing protein" evidence="9">
    <location>
        <begin position="21"/>
        <end position="296"/>
    </location>
</feature>
<dbReference type="InterPro" id="IPR050979">
    <property type="entry name" value="LD-transpeptidase"/>
</dbReference>
<dbReference type="Gene3D" id="2.60.40.3710">
    <property type="match status" value="1"/>
</dbReference>
<dbReference type="InterPro" id="IPR005490">
    <property type="entry name" value="LD_TPept_cat_dom"/>
</dbReference>
<evidence type="ECO:0000256" key="2">
    <source>
        <dbReference type="ARBA" id="ARBA00022679"/>
    </source>
</evidence>
<dbReference type="EMBL" id="LZLM01000061">
    <property type="protein sequence ID" value="OBJ86262.1"/>
    <property type="molecule type" value="Genomic_DNA"/>
</dbReference>
<keyword evidence="2" id="KW-0808">Transferase</keyword>
<name>A0A1A3KM64_MYCAS</name>
<evidence type="ECO:0000313" key="11">
    <source>
        <dbReference type="EMBL" id="OBJ86262.1"/>
    </source>
</evidence>
<feature type="active site" description="Nucleophile" evidence="7">
    <location>
        <position position="242"/>
    </location>
</feature>
<keyword evidence="5" id="KW-0012">Acyltransferase</keyword>
<dbReference type="Pfam" id="PF03734">
    <property type="entry name" value="YkuD"/>
    <property type="match status" value="1"/>
</dbReference>
<dbReference type="GO" id="GO:0016746">
    <property type="term" value="F:acyltransferase activity"/>
    <property type="evidence" value="ECO:0007669"/>
    <property type="project" value="UniProtKB-KW"/>
</dbReference>
<evidence type="ECO:0000256" key="1">
    <source>
        <dbReference type="ARBA" id="ARBA00004752"/>
    </source>
</evidence>
<evidence type="ECO:0000256" key="9">
    <source>
        <dbReference type="SAM" id="SignalP"/>
    </source>
</evidence>
<sequence>MRAAMRSVLVVIGIAATVFAGPTGVTMTNSSRGNFDIASIAPMRGAVVGVAHPVVVTFHSPVVNRAAVERAIAVTSVPAMTGRFEWIEDNVVQWVPDRYWPAHSTIALSVGGLRTDFKTGPKVVGVANIANHTFTVSIDGADPESPPSLPAPHHRSHFGETGVLPASMGRPEFATPVGTYTVLAKDRSVLMDSSSVGIPVNDPDGYKLNVEYAVRITNRGLYVHSAPWAVPSMGVDNVSHGCISLTPTDAEWYFDTVHIGDPVIVEEGVATIRSDKEADPVEKKADPAKPRELPPS</sequence>
<dbReference type="GO" id="GO:0008360">
    <property type="term" value="P:regulation of cell shape"/>
    <property type="evidence" value="ECO:0007669"/>
    <property type="project" value="UniProtKB-UniRule"/>
</dbReference>
<dbReference type="Pfam" id="PF17964">
    <property type="entry name" value="Big_10"/>
    <property type="match status" value="1"/>
</dbReference>
<keyword evidence="4 7" id="KW-0573">Peptidoglycan synthesis</keyword>
<dbReference type="RefSeq" id="WP_065139910.1">
    <property type="nucleotide sequence ID" value="NZ_LZLM01000061.1"/>
</dbReference>
<dbReference type="UniPathway" id="UPA00219"/>